<dbReference type="eggNOG" id="COG1073">
    <property type="taxonomic scope" value="Bacteria"/>
</dbReference>
<reference evidence="3 4" key="1">
    <citation type="journal article" date="2015" name="Stand. Genomic Sci.">
        <title>Complete genome sequence and description of Salinispira pacifica gen. nov., sp. nov., a novel spirochaete isolated form a hypersaline microbial mat.</title>
        <authorList>
            <person name="Ben Hania W."/>
            <person name="Joseph M."/>
            <person name="Schumann P."/>
            <person name="Bunk B."/>
            <person name="Fiebig A."/>
            <person name="Sproer C."/>
            <person name="Klenk H.P."/>
            <person name="Fardeau M.L."/>
            <person name="Spring S."/>
        </authorList>
    </citation>
    <scope>NUCLEOTIDE SEQUENCE [LARGE SCALE GENOMIC DNA]</scope>
    <source>
        <strain evidence="3 4">L21-RPul-D2</strain>
    </source>
</reference>
<dbReference type="AlphaFoldDB" id="V5WHG2"/>
<dbReference type="KEGG" id="slr:L21SP2_1899"/>
<keyword evidence="4" id="KW-1185">Reference proteome</keyword>
<dbReference type="RefSeq" id="WP_024268189.1">
    <property type="nucleotide sequence ID" value="NC_023035.1"/>
</dbReference>
<feature type="transmembrane region" description="Helical" evidence="1">
    <location>
        <begin position="9"/>
        <end position="28"/>
    </location>
</feature>
<evidence type="ECO:0000256" key="1">
    <source>
        <dbReference type="SAM" id="Phobius"/>
    </source>
</evidence>
<dbReference type="GO" id="GO:0016787">
    <property type="term" value="F:hydrolase activity"/>
    <property type="evidence" value="ECO:0007669"/>
    <property type="project" value="InterPro"/>
</dbReference>
<accession>V5WHG2</accession>
<keyword evidence="1" id="KW-1133">Transmembrane helix</keyword>
<organism evidence="3 4">
    <name type="scientific">Salinispira pacifica</name>
    <dbReference type="NCBI Taxonomy" id="1307761"/>
    <lineage>
        <taxon>Bacteria</taxon>
        <taxon>Pseudomonadati</taxon>
        <taxon>Spirochaetota</taxon>
        <taxon>Spirochaetia</taxon>
        <taxon>Spirochaetales</taxon>
        <taxon>Spirochaetaceae</taxon>
        <taxon>Salinispira</taxon>
    </lineage>
</organism>
<feature type="domain" description="Alpha/beta hydrolase fold-5" evidence="2">
    <location>
        <begin position="105"/>
        <end position="279"/>
    </location>
</feature>
<evidence type="ECO:0000313" key="4">
    <source>
        <dbReference type="Proteomes" id="UP000018680"/>
    </source>
</evidence>
<dbReference type="HOGENOM" id="CLU_077889_0_0_12"/>
<keyword evidence="1" id="KW-0812">Transmembrane</keyword>
<dbReference type="Pfam" id="PF12695">
    <property type="entry name" value="Abhydrolase_5"/>
    <property type="match status" value="1"/>
</dbReference>
<dbReference type="SUPFAM" id="SSF53474">
    <property type="entry name" value="alpha/beta-Hydrolases"/>
    <property type="match status" value="1"/>
</dbReference>
<proteinExistence type="predicted"/>
<dbReference type="STRING" id="1307761.L21SP2_1899"/>
<evidence type="ECO:0000313" key="3">
    <source>
        <dbReference type="EMBL" id="AHC15272.1"/>
    </source>
</evidence>
<keyword evidence="1" id="KW-0472">Membrane</keyword>
<dbReference type="PATRIC" id="fig|1307761.3.peg.1892"/>
<dbReference type="OrthoDB" id="9780932at2"/>
<dbReference type="Proteomes" id="UP000018680">
    <property type="component" value="Chromosome"/>
</dbReference>
<evidence type="ECO:0000259" key="2">
    <source>
        <dbReference type="Pfam" id="PF12695"/>
    </source>
</evidence>
<gene>
    <name evidence="3" type="ORF">L21SP2_1899</name>
</gene>
<dbReference type="InterPro" id="IPR029058">
    <property type="entry name" value="AB_hydrolase_fold"/>
</dbReference>
<sequence>MNRRTRIKLITYGVLIGFMLFLALLFYLTTYYESEVSLEKAAEQAAQQVAQRSAEETILPGNFSEDELLIYEGDDFTALIPRSAYSKNREQSTFDPAGVKADRGLMFYPGAKVEGIAYGPLLLPLAARGYPVVILKFPFHFAILEQNAGRRAMPRFPSVEKWTLSGHSLGGTVAGWEALDNHEQRNQDNPPDFTVDSMIYLASYSDARHDLSGTDLKILSIAGESDGLISMEEIRERMHLFPEDARLVSIYGGNHAQFGSYGPQAGDAAAGISREAQQERTARLMLEFLEDL</sequence>
<dbReference type="InterPro" id="IPR029059">
    <property type="entry name" value="AB_hydrolase_5"/>
</dbReference>
<dbReference type="EMBL" id="CP006939">
    <property type="protein sequence ID" value="AHC15272.1"/>
    <property type="molecule type" value="Genomic_DNA"/>
</dbReference>
<name>V5WHG2_9SPIO</name>
<dbReference type="Gene3D" id="3.40.50.1820">
    <property type="entry name" value="alpha/beta hydrolase"/>
    <property type="match status" value="1"/>
</dbReference>
<protein>
    <submittedName>
        <fullName evidence="3">Carboxymethylenebutenolidase-related protein</fullName>
    </submittedName>
</protein>